<proteinExistence type="predicted"/>
<evidence type="ECO:0000259" key="1">
    <source>
        <dbReference type="Pfam" id="PF04451"/>
    </source>
</evidence>
<evidence type="ECO:0008006" key="4">
    <source>
        <dbReference type="Google" id="ProtNLM"/>
    </source>
</evidence>
<dbReference type="InterPro" id="IPR007542">
    <property type="entry name" value="MCP_C"/>
</dbReference>
<dbReference type="InterPro" id="IPR031654">
    <property type="entry name" value="Capsid_N"/>
</dbReference>
<dbReference type="EMBL" id="MN739048">
    <property type="protein sequence ID" value="QHS85882.1"/>
    <property type="molecule type" value="Genomic_DNA"/>
</dbReference>
<dbReference type="Pfam" id="PF16903">
    <property type="entry name" value="Capsid_N"/>
    <property type="match status" value="1"/>
</dbReference>
<evidence type="ECO:0000259" key="2">
    <source>
        <dbReference type="Pfam" id="PF16903"/>
    </source>
</evidence>
<protein>
    <recommendedName>
        <fullName evidence="4">Major capsid protein</fullName>
    </recommendedName>
</protein>
<dbReference type="SUPFAM" id="SSF49749">
    <property type="entry name" value="Group II dsDNA viruses VP"/>
    <property type="match status" value="2"/>
</dbReference>
<dbReference type="Gene3D" id="2.70.9.20">
    <property type="entry name" value="Major capsid protein Vp54"/>
    <property type="match status" value="1"/>
</dbReference>
<dbReference type="Gene3D" id="2.70.9.10">
    <property type="entry name" value="Adenovirus Type 2 Hexon, domain 4"/>
    <property type="match status" value="1"/>
</dbReference>
<dbReference type="InterPro" id="IPR016112">
    <property type="entry name" value="VP_dsDNA_II"/>
</dbReference>
<dbReference type="AlphaFoldDB" id="A0A6C0B1B0"/>
<evidence type="ECO:0000313" key="3">
    <source>
        <dbReference type="EMBL" id="QHS85882.1"/>
    </source>
</evidence>
<feature type="domain" description="Major capsid protein N-terminal" evidence="2">
    <location>
        <begin position="25"/>
        <end position="251"/>
    </location>
</feature>
<organism evidence="3">
    <name type="scientific">viral metagenome</name>
    <dbReference type="NCBI Taxonomy" id="1070528"/>
    <lineage>
        <taxon>unclassified sequences</taxon>
        <taxon>metagenomes</taxon>
        <taxon>organismal metagenomes</taxon>
    </lineage>
</organism>
<accession>A0A6C0B1B0</accession>
<sequence length="463" mass="51670">MGGGLLQLVAYGAQDAYISGNPQITFWKGLFKRHTNFAMEPFRINFSGQIQWGTKQTALVGRHADLLYSTYVEVVLPRTTQNGDDYFWNNEASSLGYNLIKYVELDIGGQVVDRMYSEFMYLWGTLTQDLTGSLKLASLLSGPCEDGSGPSRLVYAPECGADGRQQKMNVLYIPLPFFFTRNPGAALPLIALQYHEVKINVLWNEAQFIAGNFTKDRKEDTSSVPSTYYPPIQDLPQAIQAALYIDYIYLDTEERRRMAQASHEYLIEQTQFNEEKGITGANNRIDLTFNHPVKELIWVVQPSYYTDCRIAAEAGLSRLRPFSYDNDPVFEQWLQINGQDRMDRRYGDYFNKVQAYQHHSGFFGGASLLSLLTGGGAGGGTSGTGAYMYSFALRPEEHQPSGTCNFSRIDTATIVMNMASLGGSGSSINPGLGDAQNWNVRVYAINYNVLRVMSGMGGLAYSN</sequence>
<dbReference type="InterPro" id="IPR038519">
    <property type="entry name" value="MCP_C_sf"/>
</dbReference>
<dbReference type="Pfam" id="PF04451">
    <property type="entry name" value="Capsid_NCLDV"/>
    <property type="match status" value="2"/>
</dbReference>
<dbReference type="GO" id="GO:0005198">
    <property type="term" value="F:structural molecule activity"/>
    <property type="evidence" value="ECO:0007669"/>
    <property type="project" value="InterPro"/>
</dbReference>
<reference evidence="3" key="1">
    <citation type="journal article" date="2020" name="Nature">
        <title>Giant virus diversity and host interactions through global metagenomics.</title>
        <authorList>
            <person name="Schulz F."/>
            <person name="Roux S."/>
            <person name="Paez-Espino D."/>
            <person name="Jungbluth S."/>
            <person name="Walsh D.A."/>
            <person name="Denef V.J."/>
            <person name="McMahon K.D."/>
            <person name="Konstantinidis K.T."/>
            <person name="Eloe-Fadrosh E.A."/>
            <person name="Kyrpides N.C."/>
            <person name="Woyke T."/>
        </authorList>
    </citation>
    <scope>NUCLEOTIDE SEQUENCE</scope>
    <source>
        <strain evidence="3">GVMAG-M-3300009185-36</strain>
    </source>
</reference>
<feature type="domain" description="Major capsid protein C-terminal" evidence="1">
    <location>
        <begin position="254"/>
        <end position="360"/>
    </location>
</feature>
<feature type="domain" description="Major capsid protein C-terminal" evidence="1">
    <location>
        <begin position="384"/>
        <end position="458"/>
    </location>
</feature>
<name>A0A6C0B1B0_9ZZZZ</name>